<dbReference type="InterPro" id="IPR012677">
    <property type="entry name" value="Nucleotide-bd_a/b_plait_sf"/>
</dbReference>
<evidence type="ECO:0000256" key="1">
    <source>
        <dbReference type="ARBA" id="ARBA00004324"/>
    </source>
</evidence>
<evidence type="ECO:0000256" key="7">
    <source>
        <dbReference type="ARBA" id="ARBA00058765"/>
    </source>
</evidence>
<sequence>MASSLSPFKLTTVFTLQINFTAAYKHADGKKIDGRRVLVDVERARTVKGWLPRRLGGGLGGTRRGGADVNIKHSGREDNERERERYRLEREREEWGGGAGGGAGGGGGRERERDRDRDRVRERGGDAFERKRSRSRERRRRSRSRSPRREKRRRSKDRGRDDDEDRDKDRKRRRSKSRDKDREARKRERRERRERERGEKLEFIKTDDGGEIRIKEEPLDDYPDYSQYQQNYETARVKYEDEDERKYEPEANGAQRNNYEEEYEEGEAY</sequence>
<dbReference type="GO" id="GO:0003729">
    <property type="term" value="F:mRNA binding"/>
    <property type="evidence" value="ECO:0007669"/>
    <property type="project" value="TreeGrafter"/>
</dbReference>
<dbReference type="PANTHER" id="PTHR13952:SF5">
    <property type="entry name" value="U1 SMALL NUCLEAR RIBONUCLEOPROTEIN 70 KDA"/>
    <property type="match status" value="1"/>
</dbReference>
<evidence type="ECO:0000256" key="2">
    <source>
        <dbReference type="ARBA" id="ARBA00004642"/>
    </source>
</evidence>
<feature type="compositionally biased region" description="Acidic residues" evidence="8">
    <location>
        <begin position="260"/>
        <end position="269"/>
    </location>
</feature>
<name>A0A653DTB2_CALMS</name>
<dbReference type="AlphaFoldDB" id="A0A653DTB2"/>
<feature type="region of interest" description="Disordered" evidence="8">
    <location>
        <begin position="56"/>
        <end position="269"/>
    </location>
</feature>
<feature type="compositionally biased region" description="Basic and acidic residues" evidence="8">
    <location>
        <begin position="178"/>
        <end position="217"/>
    </location>
</feature>
<proteinExistence type="predicted"/>
<comment type="subcellular location">
    <subcellularLocation>
        <location evidence="1">Nucleus speckle</location>
    </subcellularLocation>
    <subcellularLocation>
        <location evidence="2">Nucleus</location>
        <location evidence="2">Nucleoplasm</location>
    </subcellularLocation>
</comment>
<dbReference type="GO" id="GO:0071004">
    <property type="term" value="C:U2-type prespliceosome"/>
    <property type="evidence" value="ECO:0007669"/>
    <property type="project" value="TreeGrafter"/>
</dbReference>
<dbReference type="GO" id="GO:0016607">
    <property type="term" value="C:nuclear speck"/>
    <property type="evidence" value="ECO:0007669"/>
    <property type="project" value="UniProtKB-SubCell"/>
</dbReference>
<dbReference type="InterPro" id="IPR051183">
    <property type="entry name" value="U1_U11-U12_snRNP_70-35kDa"/>
</dbReference>
<evidence type="ECO:0000256" key="4">
    <source>
        <dbReference type="ARBA" id="ARBA00022884"/>
    </source>
</evidence>
<keyword evidence="5" id="KW-0539">Nucleus</keyword>
<dbReference type="OrthoDB" id="4207594at2759"/>
<evidence type="ECO:0000256" key="3">
    <source>
        <dbReference type="ARBA" id="ARBA00016996"/>
    </source>
</evidence>
<organism evidence="9 10">
    <name type="scientific">Callosobruchus maculatus</name>
    <name type="common">Southern cowpea weevil</name>
    <name type="synonym">Pulse bruchid</name>
    <dbReference type="NCBI Taxonomy" id="64391"/>
    <lineage>
        <taxon>Eukaryota</taxon>
        <taxon>Metazoa</taxon>
        <taxon>Ecdysozoa</taxon>
        <taxon>Arthropoda</taxon>
        <taxon>Hexapoda</taxon>
        <taxon>Insecta</taxon>
        <taxon>Pterygota</taxon>
        <taxon>Neoptera</taxon>
        <taxon>Endopterygota</taxon>
        <taxon>Coleoptera</taxon>
        <taxon>Polyphaga</taxon>
        <taxon>Cucujiformia</taxon>
        <taxon>Chrysomeloidea</taxon>
        <taxon>Chrysomelidae</taxon>
        <taxon>Bruchinae</taxon>
        <taxon>Bruchini</taxon>
        <taxon>Callosobruchus</taxon>
    </lineage>
</organism>
<dbReference type="GO" id="GO:0030619">
    <property type="term" value="F:U1 snRNA binding"/>
    <property type="evidence" value="ECO:0007669"/>
    <property type="project" value="TreeGrafter"/>
</dbReference>
<dbReference type="GO" id="GO:0000398">
    <property type="term" value="P:mRNA splicing, via spliceosome"/>
    <property type="evidence" value="ECO:0007669"/>
    <property type="project" value="TreeGrafter"/>
</dbReference>
<feature type="compositionally biased region" description="Basic residues" evidence="8">
    <location>
        <begin position="131"/>
        <end position="157"/>
    </location>
</feature>
<dbReference type="GO" id="GO:0005685">
    <property type="term" value="C:U1 snRNP"/>
    <property type="evidence" value="ECO:0007669"/>
    <property type="project" value="TreeGrafter"/>
</dbReference>
<keyword evidence="6" id="KW-0687">Ribonucleoprotein</keyword>
<keyword evidence="10" id="KW-1185">Reference proteome</keyword>
<evidence type="ECO:0000313" key="10">
    <source>
        <dbReference type="Proteomes" id="UP000410492"/>
    </source>
</evidence>
<feature type="compositionally biased region" description="Gly residues" evidence="8">
    <location>
        <begin position="96"/>
        <end position="107"/>
    </location>
</feature>
<dbReference type="Proteomes" id="UP000410492">
    <property type="component" value="Unassembled WGS sequence"/>
</dbReference>
<gene>
    <name evidence="9" type="ORF">CALMAC_LOCUS20243</name>
</gene>
<dbReference type="EMBL" id="CAACVG010014609">
    <property type="protein sequence ID" value="VEN63424.1"/>
    <property type="molecule type" value="Genomic_DNA"/>
</dbReference>
<evidence type="ECO:0000313" key="9">
    <source>
        <dbReference type="EMBL" id="VEN63424.1"/>
    </source>
</evidence>
<feature type="compositionally biased region" description="Basic and acidic residues" evidence="8">
    <location>
        <begin position="70"/>
        <end position="95"/>
    </location>
</feature>
<dbReference type="GO" id="GO:0071011">
    <property type="term" value="C:precatalytic spliceosome"/>
    <property type="evidence" value="ECO:0007669"/>
    <property type="project" value="TreeGrafter"/>
</dbReference>
<accession>A0A653DTB2</accession>
<dbReference type="PANTHER" id="PTHR13952">
    <property type="entry name" value="U1 SMALL NUCLEAR RIBONUCLEOPROTEIN 70 KD"/>
    <property type="match status" value="1"/>
</dbReference>
<reference evidence="9 10" key="1">
    <citation type="submission" date="2019-01" db="EMBL/GenBank/DDBJ databases">
        <authorList>
            <person name="Sayadi A."/>
        </authorList>
    </citation>
    <scope>NUCLEOTIDE SEQUENCE [LARGE SCALE GENOMIC DNA]</scope>
</reference>
<dbReference type="Gene3D" id="3.30.70.330">
    <property type="match status" value="1"/>
</dbReference>
<keyword evidence="4" id="KW-0694">RNA-binding</keyword>
<evidence type="ECO:0000256" key="5">
    <source>
        <dbReference type="ARBA" id="ARBA00023242"/>
    </source>
</evidence>
<protein>
    <recommendedName>
        <fullName evidence="3">U1 small nuclear ribonucleoprotein 70 kDa</fullName>
    </recommendedName>
</protein>
<comment type="function">
    <text evidence="7">Component of the spliceosomal U1 snRNP, which is essential for recognition of the pre-mRNA 5' splice-site and the subsequent assembly of the spliceosome. SNRNP70 binds to the loop I region of U1-snRNA.</text>
</comment>
<feature type="compositionally biased region" description="Basic and acidic residues" evidence="8">
    <location>
        <begin position="108"/>
        <end position="130"/>
    </location>
</feature>
<dbReference type="FunFam" id="3.30.70.330:FF:001585">
    <property type="entry name" value="U1 small nuclear ribonucleoprotein 70 kDa"/>
    <property type="match status" value="1"/>
</dbReference>
<evidence type="ECO:0000256" key="6">
    <source>
        <dbReference type="ARBA" id="ARBA00023274"/>
    </source>
</evidence>
<evidence type="ECO:0000256" key="8">
    <source>
        <dbReference type="SAM" id="MobiDB-lite"/>
    </source>
</evidence>
<feature type="compositionally biased region" description="Basic and acidic residues" evidence="8">
    <location>
        <begin position="235"/>
        <end position="249"/>
    </location>
</feature>